<sequence length="281" mass="30271">MTVKLRTLGAGVLAIAAAQVAFAPAAVAQVAITGVESVNDRIDDISDDVADDLARAEDAARFGSPEFQPGFSGSASLGYSGKTGNNESQDITAGVRLRYAQGQFVQTIGAALDFAEANNTATKEDVFVVYDANYYFDQNFYGFALARLQTNGLAETADENRRDAFLGFGPGYRIVNTPDVSWRVQAGVGVSYLQDGARDSTTETGYLAASRFFYKINDNFFVTNDTDVLKSDSALRASNDLGLNVKMTDAFSTRISYLSEYNDSRAIKTDNKLGVSLVFGF</sequence>
<dbReference type="Proteomes" id="UP000284547">
    <property type="component" value="Unassembled WGS sequence"/>
</dbReference>
<dbReference type="OrthoDB" id="7631035at2"/>
<name>A0A411Z2F1_9RHOB</name>
<accession>A0A411Z2F1</accession>
<proteinExistence type="predicted"/>
<reference evidence="2 3" key="1">
    <citation type="submission" date="2018-08" db="EMBL/GenBank/DDBJ databases">
        <title>Flavobacterium tibetense sp. nov., isolated from a wetland YonghuCo on Tibetan Plateau.</title>
        <authorList>
            <person name="Phurbu D."/>
            <person name="Lu H."/>
            <person name="Xing P."/>
        </authorList>
    </citation>
    <scope>NUCLEOTIDE SEQUENCE [LARGE SCALE GENOMIC DNA]</scope>
    <source>
        <strain evidence="2 3">DJC</strain>
    </source>
</reference>
<gene>
    <name evidence="2" type="ORF">D1012_11105</name>
</gene>
<dbReference type="InterPro" id="IPR007433">
    <property type="entry name" value="DUF481"/>
</dbReference>
<dbReference type="EMBL" id="QWEY01000005">
    <property type="protein sequence ID" value="RGP37202.1"/>
    <property type="molecule type" value="Genomic_DNA"/>
</dbReference>
<evidence type="ECO:0000313" key="2">
    <source>
        <dbReference type="EMBL" id="RGP37202.1"/>
    </source>
</evidence>
<protein>
    <submittedName>
        <fullName evidence="2">DUF481 domain-containing protein</fullName>
    </submittedName>
</protein>
<evidence type="ECO:0000313" key="3">
    <source>
        <dbReference type="Proteomes" id="UP000284547"/>
    </source>
</evidence>
<dbReference type="AlphaFoldDB" id="A0A411Z2F1"/>
<comment type="caution">
    <text evidence="2">The sequence shown here is derived from an EMBL/GenBank/DDBJ whole genome shotgun (WGS) entry which is preliminary data.</text>
</comment>
<keyword evidence="3" id="KW-1185">Reference proteome</keyword>
<evidence type="ECO:0000256" key="1">
    <source>
        <dbReference type="SAM" id="SignalP"/>
    </source>
</evidence>
<keyword evidence="1" id="KW-0732">Signal</keyword>
<dbReference type="SUPFAM" id="SSF56935">
    <property type="entry name" value="Porins"/>
    <property type="match status" value="1"/>
</dbReference>
<feature type="chain" id="PRO_5019041338" evidence="1">
    <location>
        <begin position="29"/>
        <end position="281"/>
    </location>
</feature>
<organism evidence="2 3">
    <name type="scientific">Pseudotabrizicola alkalilacus</name>
    <dbReference type="NCBI Taxonomy" id="2305252"/>
    <lineage>
        <taxon>Bacteria</taxon>
        <taxon>Pseudomonadati</taxon>
        <taxon>Pseudomonadota</taxon>
        <taxon>Alphaproteobacteria</taxon>
        <taxon>Rhodobacterales</taxon>
        <taxon>Paracoccaceae</taxon>
        <taxon>Pseudotabrizicola</taxon>
    </lineage>
</organism>
<feature type="signal peptide" evidence="1">
    <location>
        <begin position="1"/>
        <end position="28"/>
    </location>
</feature>
<dbReference type="Pfam" id="PF04338">
    <property type="entry name" value="DUF481"/>
    <property type="match status" value="1"/>
</dbReference>
<dbReference type="RefSeq" id="WP_118152341.1">
    <property type="nucleotide sequence ID" value="NZ_QWEY01000005.1"/>
</dbReference>